<sequence length="168" mass="18471">MMQQMDPGRKLSAMQLQSMVTPSDASRWAVLRRQAARGTCRRALEVDPIQHHWQACKAQLATQLMIVIIQSMAGQNAAAGGTSGLASAGSKRKQQQALQESSKAQWKAARLLLRWWQQQLIKGGAVQGCIMVVGLGAVGGAFGRDAEQLRRVHLHWLCSPVGQLEFDW</sequence>
<dbReference type="AlphaFoldDB" id="A0A383W741"/>
<protein>
    <submittedName>
        <fullName evidence="1">Uncharacterized protein</fullName>
    </submittedName>
</protein>
<organism evidence="1 2">
    <name type="scientific">Tetradesmus obliquus</name>
    <name type="common">Green alga</name>
    <name type="synonym">Acutodesmus obliquus</name>
    <dbReference type="NCBI Taxonomy" id="3088"/>
    <lineage>
        <taxon>Eukaryota</taxon>
        <taxon>Viridiplantae</taxon>
        <taxon>Chlorophyta</taxon>
        <taxon>core chlorophytes</taxon>
        <taxon>Chlorophyceae</taxon>
        <taxon>CS clade</taxon>
        <taxon>Sphaeropleales</taxon>
        <taxon>Scenedesmaceae</taxon>
        <taxon>Tetradesmus</taxon>
    </lineage>
</organism>
<dbReference type="Proteomes" id="UP000256970">
    <property type="component" value="Unassembled WGS sequence"/>
</dbReference>
<keyword evidence="2" id="KW-1185">Reference proteome</keyword>
<evidence type="ECO:0000313" key="1">
    <source>
        <dbReference type="EMBL" id="SZX73477.1"/>
    </source>
</evidence>
<accession>A0A383W741</accession>
<evidence type="ECO:0000313" key="2">
    <source>
        <dbReference type="Proteomes" id="UP000256970"/>
    </source>
</evidence>
<gene>
    <name evidence="1" type="ORF">BQ4739_LOCUS13751</name>
</gene>
<dbReference type="EMBL" id="FNXT01001192">
    <property type="protein sequence ID" value="SZX73477.1"/>
    <property type="molecule type" value="Genomic_DNA"/>
</dbReference>
<proteinExistence type="predicted"/>
<name>A0A383W741_TETOB</name>
<reference evidence="1 2" key="1">
    <citation type="submission" date="2016-10" db="EMBL/GenBank/DDBJ databases">
        <authorList>
            <person name="Cai Z."/>
        </authorList>
    </citation>
    <scope>NUCLEOTIDE SEQUENCE [LARGE SCALE GENOMIC DNA]</scope>
</reference>